<keyword evidence="5" id="KW-1185">Reference proteome</keyword>
<dbReference type="PANTHER" id="PTHR43046">
    <property type="entry name" value="GDP-MANNOSE MANNOSYL HYDROLASE"/>
    <property type="match status" value="1"/>
</dbReference>
<evidence type="ECO:0000313" key="5">
    <source>
        <dbReference type="Proteomes" id="UP001594288"/>
    </source>
</evidence>
<dbReference type="PANTHER" id="PTHR43046:SF14">
    <property type="entry name" value="MUTT_NUDIX FAMILY PROTEIN"/>
    <property type="match status" value="1"/>
</dbReference>
<evidence type="ECO:0000313" key="4">
    <source>
        <dbReference type="EMBL" id="MFC1799380.1"/>
    </source>
</evidence>
<comment type="cofactor">
    <cofactor evidence="1">
        <name>Mg(2+)</name>
        <dbReference type="ChEBI" id="CHEBI:18420"/>
    </cofactor>
</comment>
<comment type="caution">
    <text evidence="4">The sequence shown here is derived from an EMBL/GenBank/DDBJ whole genome shotgun (WGS) entry which is preliminary data.</text>
</comment>
<feature type="domain" description="Nudix hydrolase" evidence="3">
    <location>
        <begin position="1"/>
        <end position="132"/>
    </location>
</feature>
<dbReference type="Pfam" id="PF00293">
    <property type="entry name" value="NUDIX"/>
    <property type="match status" value="1"/>
</dbReference>
<dbReference type="SUPFAM" id="SSF55811">
    <property type="entry name" value="Nudix"/>
    <property type="match status" value="1"/>
</dbReference>
<dbReference type="InterPro" id="IPR000086">
    <property type="entry name" value="NUDIX_hydrolase_dom"/>
</dbReference>
<keyword evidence="2" id="KW-0378">Hydrolase</keyword>
<sequence length="147" mass="16393">MQFEYLVRGIIFAGGKVLLVRQKDGSNTFLPGGHIEAGERAESALVREIGEELGETATIKNFVGAVEHAWIDDGRAIHEINLVFEAAVPDLDSRKPPESLEPHLEFVWADLSSLETLNLQPYPLRECLRSIERGYNGFWGTSLEETV</sequence>
<proteinExistence type="predicted"/>
<gene>
    <name evidence="4" type="ORF">ACFL2Z_00500</name>
</gene>
<dbReference type="PROSITE" id="PS00893">
    <property type="entry name" value="NUDIX_BOX"/>
    <property type="match status" value="1"/>
</dbReference>
<dbReference type="EMBL" id="JBHPEI010000004">
    <property type="protein sequence ID" value="MFC1799380.1"/>
    <property type="molecule type" value="Genomic_DNA"/>
</dbReference>
<evidence type="ECO:0000256" key="1">
    <source>
        <dbReference type="ARBA" id="ARBA00001946"/>
    </source>
</evidence>
<dbReference type="InterPro" id="IPR015797">
    <property type="entry name" value="NUDIX_hydrolase-like_dom_sf"/>
</dbReference>
<dbReference type="Proteomes" id="UP001594288">
    <property type="component" value="Unassembled WGS sequence"/>
</dbReference>
<evidence type="ECO:0000256" key="2">
    <source>
        <dbReference type="ARBA" id="ARBA00022801"/>
    </source>
</evidence>
<reference evidence="4 5" key="1">
    <citation type="submission" date="2024-09" db="EMBL/GenBank/DDBJ databases">
        <authorList>
            <person name="D'Angelo T."/>
        </authorList>
    </citation>
    <scope>NUCLEOTIDE SEQUENCE [LARGE SCALE GENOMIC DNA]</scope>
    <source>
        <strain evidence="4">SAG AM-311-F02</strain>
    </source>
</reference>
<dbReference type="PROSITE" id="PS51462">
    <property type="entry name" value="NUDIX"/>
    <property type="match status" value="1"/>
</dbReference>
<name>A0ABV6YMT3_UNCEI</name>
<evidence type="ECO:0000259" key="3">
    <source>
        <dbReference type="PROSITE" id="PS51462"/>
    </source>
</evidence>
<dbReference type="InterPro" id="IPR020084">
    <property type="entry name" value="NUDIX_hydrolase_CS"/>
</dbReference>
<dbReference type="Gene3D" id="3.90.79.10">
    <property type="entry name" value="Nucleoside Triphosphate Pyrophosphohydrolase"/>
    <property type="match status" value="1"/>
</dbReference>
<organism evidence="4 5">
    <name type="scientific">Eiseniibacteriota bacterium</name>
    <dbReference type="NCBI Taxonomy" id="2212470"/>
    <lineage>
        <taxon>Bacteria</taxon>
        <taxon>Candidatus Eiseniibacteriota</taxon>
    </lineage>
</organism>
<protein>
    <submittedName>
        <fullName evidence="4">NUDIX domain-containing protein</fullName>
    </submittedName>
</protein>
<accession>A0ABV6YMT3</accession>